<evidence type="ECO:0000313" key="1">
    <source>
        <dbReference type="EMBL" id="CEK53423.1"/>
    </source>
</evidence>
<reference evidence="1" key="1">
    <citation type="submission" date="2014-12" db="EMBL/GenBank/DDBJ databases">
        <title>Insight into the proteome of Arion vulgaris.</title>
        <authorList>
            <person name="Aradska J."/>
            <person name="Bulat T."/>
            <person name="Smidak R."/>
            <person name="Sarate P."/>
            <person name="Gangsoo J."/>
            <person name="Sialana F."/>
            <person name="Bilban M."/>
            <person name="Lubec G."/>
        </authorList>
    </citation>
    <scope>NUCLEOTIDE SEQUENCE</scope>
    <source>
        <tissue evidence="1">Skin</tissue>
    </source>
</reference>
<accession>A0A0B6YBE5</accession>
<dbReference type="EMBL" id="HACG01006558">
    <property type="protein sequence ID" value="CEK53423.1"/>
    <property type="molecule type" value="Transcribed_RNA"/>
</dbReference>
<proteinExistence type="predicted"/>
<name>A0A0B6YBE5_9EUPU</name>
<sequence>MLQHIDESWTIKQALKTKINSSTTKWDREIFKTFEVKEEGKYIHSPRSEY</sequence>
<dbReference type="AlphaFoldDB" id="A0A0B6YBE5"/>
<gene>
    <name evidence="1" type="primary">ORF20245</name>
</gene>
<protein>
    <submittedName>
        <fullName evidence="1">Uncharacterized protein</fullName>
    </submittedName>
</protein>
<organism evidence="1">
    <name type="scientific">Arion vulgaris</name>
    <dbReference type="NCBI Taxonomy" id="1028688"/>
    <lineage>
        <taxon>Eukaryota</taxon>
        <taxon>Metazoa</taxon>
        <taxon>Spiralia</taxon>
        <taxon>Lophotrochozoa</taxon>
        <taxon>Mollusca</taxon>
        <taxon>Gastropoda</taxon>
        <taxon>Heterobranchia</taxon>
        <taxon>Euthyneura</taxon>
        <taxon>Panpulmonata</taxon>
        <taxon>Eupulmonata</taxon>
        <taxon>Stylommatophora</taxon>
        <taxon>Helicina</taxon>
        <taxon>Arionoidea</taxon>
        <taxon>Arionidae</taxon>
        <taxon>Arion</taxon>
    </lineage>
</organism>